<name>A0A098VR54_9MICR</name>
<dbReference type="Proteomes" id="UP000029725">
    <property type="component" value="Unassembled WGS sequence"/>
</dbReference>
<dbReference type="InterPro" id="IPR010760">
    <property type="entry name" value="DNA-repair_Swi5"/>
</dbReference>
<dbReference type="OrthoDB" id="255837at2759"/>
<evidence type="ECO:0000256" key="2">
    <source>
        <dbReference type="ARBA" id="ARBA00022763"/>
    </source>
</evidence>
<protein>
    <recommendedName>
        <fullName evidence="6">DNA repair protein SWI5 homolog</fullName>
    </recommendedName>
</protein>
<dbReference type="RefSeq" id="XP_013237726.1">
    <property type="nucleotide sequence ID" value="XM_013382272.1"/>
</dbReference>
<dbReference type="Pfam" id="PF07061">
    <property type="entry name" value="Swi5"/>
    <property type="match status" value="1"/>
</dbReference>
<evidence type="ECO:0000256" key="1">
    <source>
        <dbReference type="ARBA" id="ARBA00008060"/>
    </source>
</evidence>
<accession>A0A098VR54</accession>
<dbReference type="PANTHER" id="PTHR28529">
    <property type="entry name" value="DNA REPAIR PROTEIN SWI5 HOMOLOG"/>
    <property type="match status" value="1"/>
</dbReference>
<organism evidence="4 5">
    <name type="scientific">Mitosporidium daphniae</name>
    <dbReference type="NCBI Taxonomy" id="1485682"/>
    <lineage>
        <taxon>Eukaryota</taxon>
        <taxon>Fungi</taxon>
        <taxon>Fungi incertae sedis</taxon>
        <taxon>Microsporidia</taxon>
        <taxon>Mitosporidium</taxon>
    </lineage>
</organism>
<keyword evidence="5" id="KW-1185">Reference proteome</keyword>
<dbReference type="HOGENOM" id="CLU_1669808_0_0_1"/>
<proteinExistence type="inferred from homology"/>
<keyword evidence="2" id="KW-0227">DNA damage</keyword>
<sequence length="158" mass="17753">MPSSHKFFHYDDGLSILCFEEATKVSDTIFTIEEEPSAKGIIDIESQSQLSGIWKEYNGPPSDRPLSAIFVAENCLLIYLWLGEREQVSHAIAQLKESISQLEQEGFSIENSEKSQIDSLHTYNELKDAGQMALGKIAECEGTTIREQYAKFGLDLDE</sequence>
<dbReference type="PANTHER" id="PTHR28529:SF2">
    <property type="entry name" value="DNA REPAIR PROTEIN SWI5 HOMOLOG"/>
    <property type="match status" value="1"/>
</dbReference>
<evidence type="ECO:0000313" key="4">
    <source>
        <dbReference type="EMBL" id="KGG51299.1"/>
    </source>
</evidence>
<keyword evidence="3" id="KW-0234">DNA repair</keyword>
<dbReference type="EMBL" id="JMKJ01000333">
    <property type="protein sequence ID" value="KGG51299.1"/>
    <property type="molecule type" value="Genomic_DNA"/>
</dbReference>
<evidence type="ECO:0000313" key="5">
    <source>
        <dbReference type="Proteomes" id="UP000029725"/>
    </source>
</evidence>
<gene>
    <name evidence="4" type="ORF">DI09_3p610</name>
</gene>
<reference evidence="4 5" key="1">
    <citation type="submission" date="2014-04" db="EMBL/GenBank/DDBJ databases">
        <title>A new species of microsporidia sheds light on the evolution of extreme parasitism.</title>
        <authorList>
            <person name="Haag K.L."/>
            <person name="James T.Y."/>
            <person name="Larsson R."/>
            <person name="Schaer T.M."/>
            <person name="Refardt D."/>
            <person name="Pombert J.-F."/>
            <person name="Ebert D."/>
        </authorList>
    </citation>
    <scope>NUCLEOTIDE SEQUENCE [LARGE SCALE GENOMIC DNA]</scope>
    <source>
        <strain evidence="4 5">UGP3</strain>
        <tissue evidence="4">Spores</tissue>
    </source>
</reference>
<evidence type="ECO:0008006" key="6">
    <source>
        <dbReference type="Google" id="ProtNLM"/>
    </source>
</evidence>
<evidence type="ECO:0000256" key="3">
    <source>
        <dbReference type="ARBA" id="ARBA00023204"/>
    </source>
</evidence>
<comment type="similarity">
    <text evidence="1">Belongs to the SWI5/SAE3 family.</text>
</comment>
<dbReference type="AlphaFoldDB" id="A0A098VR54"/>
<dbReference type="Gene3D" id="1.20.5.170">
    <property type="match status" value="1"/>
</dbReference>
<dbReference type="GeneID" id="25259863"/>
<dbReference type="VEuPathDB" id="MicrosporidiaDB:DI09_3p610"/>
<comment type="caution">
    <text evidence="4">The sequence shown here is derived from an EMBL/GenBank/DDBJ whole genome shotgun (WGS) entry which is preliminary data.</text>
</comment>
<dbReference type="GO" id="GO:0034974">
    <property type="term" value="C:Swi5-Swi2 complex"/>
    <property type="evidence" value="ECO:0007669"/>
    <property type="project" value="TreeGrafter"/>
</dbReference>
<dbReference type="GO" id="GO:0032798">
    <property type="term" value="C:Swi5-Sfr1 complex"/>
    <property type="evidence" value="ECO:0007669"/>
    <property type="project" value="TreeGrafter"/>
</dbReference>
<dbReference type="GO" id="GO:0000724">
    <property type="term" value="P:double-strand break repair via homologous recombination"/>
    <property type="evidence" value="ECO:0007669"/>
    <property type="project" value="TreeGrafter"/>
</dbReference>